<sequence>MKCHLGFWAILLRLAKKYPLKRHCLHVVSYNQMVLSQTLRRPQERNDYFKNNEDPSFPSAEYPYGIMDDRKDNPSIIAWCQAILLHL</sequence>
<protein>
    <submittedName>
        <fullName evidence="1">Uncharacterized protein</fullName>
    </submittedName>
</protein>
<dbReference type="VEuPathDB" id="FungiDB:PPTG_22924"/>
<gene>
    <name evidence="1" type="ORF">L914_08520</name>
</gene>
<evidence type="ECO:0000313" key="1">
    <source>
        <dbReference type="EMBL" id="ETM46622.1"/>
    </source>
</evidence>
<dbReference type="AlphaFoldDB" id="W2NDA4"/>
<proteinExistence type="predicted"/>
<organism evidence="1">
    <name type="scientific">Phytophthora nicotianae</name>
    <name type="common">Potato buckeye rot agent</name>
    <name type="synonym">Phytophthora parasitica</name>
    <dbReference type="NCBI Taxonomy" id="4792"/>
    <lineage>
        <taxon>Eukaryota</taxon>
        <taxon>Sar</taxon>
        <taxon>Stramenopiles</taxon>
        <taxon>Oomycota</taxon>
        <taxon>Peronosporomycetes</taxon>
        <taxon>Peronosporales</taxon>
        <taxon>Peronosporaceae</taxon>
        <taxon>Phytophthora</taxon>
    </lineage>
</organism>
<accession>W2NDA4</accession>
<reference evidence="1" key="1">
    <citation type="submission" date="2013-11" db="EMBL/GenBank/DDBJ databases">
        <title>The Genome Sequence of Phytophthora parasitica IAC_01/95.</title>
        <authorList>
            <consortium name="The Broad Institute Genomics Platform"/>
            <person name="Russ C."/>
            <person name="Tyler B."/>
            <person name="Panabieres F."/>
            <person name="Shan W."/>
            <person name="Tripathy S."/>
            <person name="Grunwald N."/>
            <person name="Machado M."/>
            <person name="Johnson C.S."/>
            <person name="Arredondo F."/>
            <person name="Hong C."/>
            <person name="Coffey M."/>
            <person name="Young S.K."/>
            <person name="Zeng Q."/>
            <person name="Gargeya S."/>
            <person name="Fitzgerald M."/>
            <person name="Abouelleil A."/>
            <person name="Alvarado L."/>
            <person name="Chapman S.B."/>
            <person name="Gainer-Dewar J."/>
            <person name="Goldberg J."/>
            <person name="Griggs A."/>
            <person name="Gujja S."/>
            <person name="Hansen M."/>
            <person name="Howarth C."/>
            <person name="Imamovic A."/>
            <person name="Ireland A."/>
            <person name="Larimer J."/>
            <person name="McCowan C."/>
            <person name="Murphy C."/>
            <person name="Pearson M."/>
            <person name="Poon T.W."/>
            <person name="Priest M."/>
            <person name="Roberts A."/>
            <person name="Saif S."/>
            <person name="Shea T."/>
            <person name="Sykes S."/>
            <person name="Wortman J."/>
            <person name="Nusbaum C."/>
            <person name="Birren B."/>
        </authorList>
    </citation>
    <scope>NUCLEOTIDE SEQUENCE [LARGE SCALE GENOMIC DNA]</scope>
    <source>
        <strain evidence="1">IAC_01/95</strain>
    </source>
</reference>
<dbReference type="Proteomes" id="UP000054532">
    <property type="component" value="Unassembled WGS sequence"/>
</dbReference>
<name>W2NDA4_PHYNI</name>
<dbReference type="EMBL" id="KI692833">
    <property type="protein sequence ID" value="ETM46622.1"/>
    <property type="molecule type" value="Genomic_DNA"/>
</dbReference>